<evidence type="ECO:0000313" key="6">
    <source>
        <dbReference type="EMBL" id="OZI54794.1"/>
    </source>
</evidence>
<feature type="domain" description="HTH lysR-type" evidence="5">
    <location>
        <begin position="4"/>
        <end position="61"/>
    </location>
</feature>
<evidence type="ECO:0000256" key="1">
    <source>
        <dbReference type="ARBA" id="ARBA00009437"/>
    </source>
</evidence>
<dbReference type="InterPro" id="IPR005119">
    <property type="entry name" value="LysR_subst-bd"/>
</dbReference>
<dbReference type="InterPro" id="IPR036388">
    <property type="entry name" value="WH-like_DNA-bd_sf"/>
</dbReference>
<dbReference type="PANTHER" id="PTHR30579:SF7">
    <property type="entry name" value="HTH-TYPE TRANSCRIPTIONAL REGULATOR LRHA-RELATED"/>
    <property type="match status" value="1"/>
</dbReference>
<reference evidence="6 7" key="1">
    <citation type="submission" date="2017-05" db="EMBL/GenBank/DDBJ databases">
        <title>Complete and WGS of Bordetella genogroups.</title>
        <authorList>
            <person name="Spilker T."/>
            <person name="LiPuma J."/>
        </authorList>
    </citation>
    <scope>NUCLEOTIDE SEQUENCE [LARGE SCALE GENOMIC DNA]</scope>
    <source>
        <strain evidence="6 7">AU9919</strain>
    </source>
</reference>
<evidence type="ECO:0000259" key="5">
    <source>
        <dbReference type="PROSITE" id="PS50931"/>
    </source>
</evidence>
<evidence type="ECO:0000256" key="2">
    <source>
        <dbReference type="ARBA" id="ARBA00023015"/>
    </source>
</evidence>
<dbReference type="Pfam" id="PF00126">
    <property type="entry name" value="HTH_1"/>
    <property type="match status" value="1"/>
</dbReference>
<dbReference type="InterPro" id="IPR000847">
    <property type="entry name" value="LysR_HTH_N"/>
</dbReference>
<evidence type="ECO:0000313" key="7">
    <source>
        <dbReference type="Proteomes" id="UP000216885"/>
    </source>
</evidence>
<evidence type="ECO:0000256" key="4">
    <source>
        <dbReference type="ARBA" id="ARBA00023163"/>
    </source>
</evidence>
<gene>
    <name evidence="6" type="ORF">CAL20_16685</name>
</gene>
<dbReference type="AlphaFoldDB" id="A0A261TYN6"/>
<dbReference type="PANTHER" id="PTHR30579">
    <property type="entry name" value="TRANSCRIPTIONAL REGULATOR"/>
    <property type="match status" value="1"/>
</dbReference>
<name>A0A261TYN6_9BORD</name>
<dbReference type="Gene3D" id="1.10.10.10">
    <property type="entry name" value="Winged helix-like DNA-binding domain superfamily/Winged helix DNA-binding domain"/>
    <property type="match status" value="1"/>
</dbReference>
<dbReference type="EMBL" id="NEVQ01000015">
    <property type="protein sequence ID" value="OZI54794.1"/>
    <property type="molecule type" value="Genomic_DNA"/>
</dbReference>
<evidence type="ECO:0000256" key="3">
    <source>
        <dbReference type="ARBA" id="ARBA00023125"/>
    </source>
</evidence>
<dbReference type="RefSeq" id="WP_094838438.1">
    <property type="nucleotide sequence ID" value="NZ_NEVQ01000015.1"/>
</dbReference>
<comment type="caution">
    <text evidence="6">The sequence shown here is derived from an EMBL/GenBank/DDBJ whole genome shotgun (WGS) entry which is preliminary data.</text>
</comment>
<sequence length="282" mass="31444">MKSLDIDHLRTFVAVVDRESFAAAAVEVLRTQSAVTQQMQRLEALFGKRLFQRVGRNKQLTPDGLRLLDYARRLLALNDEACAAMLSREESGELRLGAPHDVTDSILPNLLAHFSQAFPRLRIAIHVGRSPHLLQRLRQGEIDMTIAGSDAPDLRHITLRTSPIVWMCAARYRYDPEQPLPLIVAAESSQFRRIAIEHLDRIGIPWRITYTSPTVVGVRAAVRAGLGVTARSVEMLGSDLRVMSEAEALPRLPDVSFRLYLSPLSANSAAQRVFDSLGHLNL</sequence>
<accession>A0A261TYN6</accession>
<dbReference type="Proteomes" id="UP000216885">
    <property type="component" value="Unassembled WGS sequence"/>
</dbReference>
<keyword evidence="3" id="KW-0238">DNA-binding</keyword>
<keyword evidence="2" id="KW-0805">Transcription regulation</keyword>
<keyword evidence="4" id="KW-0804">Transcription</keyword>
<dbReference type="InterPro" id="IPR050176">
    <property type="entry name" value="LTTR"/>
</dbReference>
<keyword evidence="7" id="KW-1185">Reference proteome</keyword>
<dbReference type="GO" id="GO:0003700">
    <property type="term" value="F:DNA-binding transcription factor activity"/>
    <property type="evidence" value="ECO:0007669"/>
    <property type="project" value="InterPro"/>
</dbReference>
<dbReference type="GO" id="GO:0003677">
    <property type="term" value="F:DNA binding"/>
    <property type="evidence" value="ECO:0007669"/>
    <property type="project" value="UniProtKB-KW"/>
</dbReference>
<organism evidence="6 7">
    <name type="scientific">Bordetella genomosp. 4</name>
    <dbReference type="NCBI Taxonomy" id="463044"/>
    <lineage>
        <taxon>Bacteria</taxon>
        <taxon>Pseudomonadati</taxon>
        <taxon>Pseudomonadota</taxon>
        <taxon>Betaproteobacteria</taxon>
        <taxon>Burkholderiales</taxon>
        <taxon>Alcaligenaceae</taxon>
        <taxon>Bordetella</taxon>
    </lineage>
</organism>
<dbReference type="Gene3D" id="3.40.190.10">
    <property type="entry name" value="Periplasmic binding protein-like II"/>
    <property type="match status" value="2"/>
</dbReference>
<dbReference type="Pfam" id="PF03466">
    <property type="entry name" value="LysR_substrate"/>
    <property type="match status" value="1"/>
</dbReference>
<protein>
    <submittedName>
        <fullName evidence="6">Transcriptional regulator LrhA</fullName>
    </submittedName>
</protein>
<proteinExistence type="inferred from homology"/>
<dbReference type="SUPFAM" id="SSF46785">
    <property type="entry name" value="Winged helix' DNA-binding domain"/>
    <property type="match status" value="1"/>
</dbReference>
<dbReference type="PRINTS" id="PR00039">
    <property type="entry name" value="HTHLYSR"/>
</dbReference>
<dbReference type="InterPro" id="IPR036390">
    <property type="entry name" value="WH_DNA-bd_sf"/>
</dbReference>
<dbReference type="SUPFAM" id="SSF53850">
    <property type="entry name" value="Periplasmic binding protein-like II"/>
    <property type="match status" value="1"/>
</dbReference>
<dbReference type="PROSITE" id="PS50931">
    <property type="entry name" value="HTH_LYSR"/>
    <property type="match status" value="1"/>
</dbReference>
<dbReference type="FunFam" id="1.10.10.10:FF:000001">
    <property type="entry name" value="LysR family transcriptional regulator"/>
    <property type="match status" value="1"/>
</dbReference>
<comment type="similarity">
    <text evidence="1">Belongs to the LysR transcriptional regulatory family.</text>
</comment>